<organism evidence="1 2">
    <name type="scientific">Persicobacter psychrovividus</name>
    <dbReference type="NCBI Taxonomy" id="387638"/>
    <lineage>
        <taxon>Bacteria</taxon>
        <taxon>Pseudomonadati</taxon>
        <taxon>Bacteroidota</taxon>
        <taxon>Cytophagia</taxon>
        <taxon>Cytophagales</taxon>
        <taxon>Persicobacteraceae</taxon>
        <taxon>Persicobacter</taxon>
    </lineage>
</organism>
<dbReference type="Proteomes" id="UP001354989">
    <property type="component" value="Plasmid pPP2"/>
</dbReference>
<evidence type="ECO:0008006" key="3">
    <source>
        <dbReference type="Google" id="ProtNLM"/>
    </source>
</evidence>
<evidence type="ECO:0000313" key="2">
    <source>
        <dbReference type="Proteomes" id="UP001354989"/>
    </source>
</evidence>
<reference evidence="1 2" key="1">
    <citation type="submission" date="2021-12" db="EMBL/GenBank/DDBJ databases">
        <title>Genome sequencing of bacteria with rrn-lacking chromosome and rrn-plasmid.</title>
        <authorList>
            <person name="Anda M."/>
            <person name="Iwasaki W."/>
        </authorList>
    </citation>
    <scope>NUCLEOTIDE SEQUENCE [LARGE SCALE GENOMIC DNA]</scope>
    <source>
        <strain evidence="1 2">NBRC 101262</strain>
        <plasmid evidence="1 2">pPP2</plasmid>
    </source>
</reference>
<accession>A0ABM7VK42</accession>
<evidence type="ECO:0000313" key="1">
    <source>
        <dbReference type="EMBL" id="BDD01342.1"/>
    </source>
</evidence>
<dbReference type="EMBL" id="AP025294">
    <property type="protein sequence ID" value="BDD01342.1"/>
    <property type="molecule type" value="Genomic_DNA"/>
</dbReference>
<dbReference type="RefSeq" id="WP_338398656.1">
    <property type="nucleotide sequence ID" value="NZ_AP025294.1"/>
</dbReference>
<geneLocation type="plasmid" evidence="1 2">
    <name>pPP2</name>
</geneLocation>
<gene>
    <name evidence="1" type="ORF">PEPS_36220</name>
</gene>
<name>A0ABM7VK42_9BACT</name>
<keyword evidence="1" id="KW-0614">Plasmid</keyword>
<sequence>MRYLYLALCMIFFSWPAVVLGQQMPSVLSKLHANFDAETPQGNSYKVFVFQHRKSWSLLIDYGQNNILSFDYDLKTDQIKPNSELFTTNLIAIINKKLIKAKQYKKERLISDMPIKGKYKLHRKGKGVYESMLFMETGKKPTPWVVKAALTLIKPFTFVFDSHLKKAKTSVNKNIQKSTDTLLIS</sequence>
<proteinExistence type="predicted"/>
<keyword evidence="2" id="KW-1185">Reference proteome</keyword>
<protein>
    <recommendedName>
        <fullName evidence="3">Ribosome association toxin RatA</fullName>
    </recommendedName>
</protein>